<dbReference type="SMART" id="SM00151">
    <property type="entry name" value="SWIB"/>
    <property type="match status" value="1"/>
</dbReference>
<evidence type="ECO:0000313" key="4">
    <source>
        <dbReference type="Proteomes" id="UP000183365"/>
    </source>
</evidence>
<organism evidence="3 4">
    <name type="scientific">Hanseniaspora guilliermondii</name>
    <dbReference type="NCBI Taxonomy" id="56406"/>
    <lineage>
        <taxon>Eukaryota</taxon>
        <taxon>Fungi</taxon>
        <taxon>Dikarya</taxon>
        <taxon>Ascomycota</taxon>
        <taxon>Saccharomycotina</taxon>
        <taxon>Saccharomycetes</taxon>
        <taxon>Saccharomycodales</taxon>
        <taxon>Saccharomycodaceae</taxon>
        <taxon>Hanseniaspora</taxon>
    </lineage>
</organism>
<dbReference type="PROSITE" id="PS51925">
    <property type="entry name" value="SWIB_MDM2"/>
    <property type="match status" value="1"/>
</dbReference>
<dbReference type="InterPro" id="IPR019835">
    <property type="entry name" value="SWIB_domain"/>
</dbReference>
<dbReference type="AlphaFoldDB" id="A0A1L0B4J6"/>
<dbReference type="Proteomes" id="UP000183365">
    <property type="component" value="Unassembled WGS sequence"/>
</dbReference>
<sequence length="224" mass="26092">MDAEEVKLFQQLLKAKTQYESYTSVTKYTAIIDCIIHVGDLDKVTVSRIVKSLEALYGEEIPIQNKQLKNLIYERFHNYQTYKDSTNYIDVQSSKKMKSLEAEKVKKKPTKRKKKEQDLNPNEPKKMAGLDKKVYISPKLAEIIGNINPDTNELWNRKEITSHIWKYVKANNLQNPKDGRDLLVHNDFKFSQIFPSDIESVSAFSMQKHIQKHVSADENHVFDD</sequence>
<feature type="compositionally biased region" description="Basic residues" evidence="1">
    <location>
        <begin position="105"/>
        <end position="114"/>
    </location>
</feature>
<gene>
    <name evidence="3" type="ORF">HGUI_03649</name>
</gene>
<accession>A0A1L0B4J6</accession>
<reference evidence="4" key="1">
    <citation type="submission" date="2016-11" db="EMBL/GenBank/DDBJ databases">
        <authorList>
            <person name="Guldener U."/>
        </authorList>
    </citation>
    <scope>NUCLEOTIDE SEQUENCE [LARGE SCALE GENOMIC DNA]</scope>
</reference>
<evidence type="ECO:0000259" key="2">
    <source>
        <dbReference type="PROSITE" id="PS51925"/>
    </source>
</evidence>
<dbReference type="CDD" id="cd10567">
    <property type="entry name" value="SWIB-MDM2_like"/>
    <property type="match status" value="1"/>
</dbReference>
<dbReference type="InterPro" id="IPR003121">
    <property type="entry name" value="SWIB_MDM2_domain"/>
</dbReference>
<dbReference type="InterPro" id="IPR036885">
    <property type="entry name" value="SWIB_MDM2_dom_sf"/>
</dbReference>
<feature type="domain" description="DM2" evidence="2">
    <location>
        <begin position="129"/>
        <end position="216"/>
    </location>
</feature>
<dbReference type="SUPFAM" id="SSF47592">
    <property type="entry name" value="SWIB/MDM2 domain"/>
    <property type="match status" value="1"/>
</dbReference>
<dbReference type="EMBL" id="FQNF01000105">
    <property type="protein sequence ID" value="SGZ41448.1"/>
    <property type="molecule type" value="Genomic_DNA"/>
</dbReference>
<dbReference type="Gene3D" id="1.10.245.10">
    <property type="entry name" value="SWIB/MDM2 domain"/>
    <property type="match status" value="1"/>
</dbReference>
<feature type="compositionally biased region" description="Basic and acidic residues" evidence="1">
    <location>
        <begin position="115"/>
        <end position="127"/>
    </location>
</feature>
<evidence type="ECO:0000313" key="3">
    <source>
        <dbReference type="EMBL" id="SGZ41448.1"/>
    </source>
</evidence>
<dbReference type="Pfam" id="PF02201">
    <property type="entry name" value="SWIB"/>
    <property type="match status" value="1"/>
</dbReference>
<dbReference type="PANTHER" id="PTHR13844">
    <property type="entry name" value="SWI/SNF-RELATED MATRIX-ASSOCIATED ACTIN-DEPENDENT REGULATOR OF CHROMATIN SUBFAMILY D"/>
    <property type="match status" value="1"/>
</dbReference>
<evidence type="ECO:0000256" key="1">
    <source>
        <dbReference type="SAM" id="MobiDB-lite"/>
    </source>
</evidence>
<dbReference type="VEuPathDB" id="FungiDB:HGUI_03649"/>
<keyword evidence="4" id="KW-1185">Reference proteome</keyword>
<name>A0A1L0B4J6_9ASCO</name>
<feature type="region of interest" description="Disordered" evidence="1">
    <location>
        <begin position="100"/>
        <end position="127"/>
    </location>
</feature>
<proteinExistence type="predicted"/>
<dbReference type="OrthoDB" id="10251073at2759"/>
<protein>
    <recommendedName>
        <fullName evidence="2">DM2 domain-containing protein</fullName>
    </recommendedName>
</protein>